<sequence length="771" mass="87343">MADADILETASKARQKLLALLGQLQTYIFQLELLKRCDPQIAIQKMPKLKLNMLQVWQLRLQLKDGLASQQRKLLTPLSVTVDLLLEYSHGEGGRLLRALETFKDTGDIKQFFEISMRLNDRCPYHQPIRLETYGGAIDTEICFLHDVENFLKQLNYCHLITPPTNAIQTLTQVKEYLAATIGSGLIVPPEINDPTHPCFVCFEELCVTANQGTTVARRLADTICNHMTQQAKVRIDANELQRYLPHIQGISEPARELALGVVDQLLDRSNPQREIREDPQVDSVHGEAGAILEAHDVFKTATPRLYAISEMRFWLISGNREKQTTMETFAANLNELAKRELHQELVATAVELALFKRRGLRFDRFYEDTIKTVDMIDALILGGQATAPDDQIEALIRACYDHHLTTPLLQRLVNPERCDEEALKKLLTQSKAPSPGEEGEGTDQDPNTTQPPLDGTDTLEPEVWADVVTRATTDVRERRRLYAERLTKRSLNALGRCVREQRGELEKMLRVSVYGEVLPVIFSSVFNGFSSRTQFFLNTSKAGKVIDNRTNMNIFDSHRFMRASLLRHHIDSALLPAITHKFFDLVNGPFFDHYTHNFAQPPNTALYYSVENVGLLPHLKEELARFILSTNGGGASWAISDFQKFYCFDDISGITPTQRVAWKYIRELIIATTLFTSVYRCGEIELRRPDHTYPTPEGRTNYPTGLYITYDTECPLIAIVESDPSGDIGPASVVIYDKDVFSILYSILQYLAPKLSANQSNIQDQVLDPQ</sequence>
<keyword evidence="6" id="KW-1185">Reference proteome</keyword>
<dbReference type="GO" id="GO:0019073">
    <property type="term" value="P:viral DNA genome packaging"/>
    <property type="evidence" value="ECO:0007669"/>
    <property type="project" value="InterPro"/>
</dbReference>
<dbReference type="InterPro" id="IPR000501">
    <property type="entry name" value="UL28/UL56"/>
</dbReference>
<keyword evidence="1" id="KW-1188">Viral release from host cell</keyword>
<proteinExistence type="inferred from homology"/>
<keyword evidence="2" id="KW-0426">Late protein</keyword>
<evidence type="ECO:0000313" key="5">
    <source>
        <dbReference type="EMBL" id="QOD40130.1"/>
    </source>
</evidence>
<accession>A0A7L7YSB7</accession>
<dbReference type="HAMAP" id="MF_04014">
    <property type="entry name" value="HSV_TRM1"/>
    <property type="match status" value="1"/>
</dbReference>
<dbReference type="Pfam" id="PF01366">
    <property type="entry name" value="PRTP"/>
    <property type="match status" value="1"/>
</dbReference>
<dbReference type="EMBL" id="MT900474">
    <property type="protein sequence ID" value="QOD40130.1"/>
    <property type="molecule type" value="Genomic_DNA"/>
</dbReference>
<name>A0A7L7YSB7_9ALPH</name>
<evidence type="ECO:0000256" key="4">
    <source>
        <dbReference type="SAM" id="MobiDB-lite"/>
    </source>
</evidence>
<protein>
    <submittedName>
        <fullName evidence="5">DNA packaging terminase subunit 2</fullName>
    </submittedName>
</protein>
<feature type="region of interest" description="Disordered" evidence="4">
    <location>
        <begin position="428"/>
        <end position="462"/>
    </location>
</feature>
<evidence type="ECO:0000256" key="3">
    <source>
        <dbReference type="ARBA" id="ARBA00023219"/>
    </source>
</evidence>
<evidence type="ECO:0000256" key="2">
    <source>
        <dbReference type="ARBA" id="ARBA00022921"/>
    </source>
</evidence>
<reference evidence="5" key="1">
    <citation type="submission" date="2020-08" db="EMBL/GenBank/DDBJ databases">
        <title>Genome sequences of two marsupial simplex viruses; Macropodid alphaherpesvirus 2 and 4.</title>
        <authorList>
            <person name="Vaz P.K."/>
            <person name="Mahony T."/>
            <person name="Hartley C.A."/>
            <person name="Motha J."/>
            <person name="Devlin J.M."/>
        </authorList>
    </citation>
    <scope>NUCLEOTIDE SEQUENCE</scope>
    <source>
        <strain evidence="5">V3116/09</strain>
    </source>
</reference>
<evidence type="ECO:0000313" key="6">
    <source>
        <dbReference type="Proteomes" id="UP001148675"/>
    </source>
</evidence>
<keyword evidence="3" id="KW-0231">Viral genome packaging</keyword>
<gene>
    <name evidence="5" type="primary">UL28</name>
</gene>
<dbReference type="GeneID" id="80540432"/>
<dbReference type="RefSeq" id="YP_010801748.1">
    <property type="nucleotide sequence ID" value="NC_076968.1"/>
</dbReference>
<organism evidence="5 6">
    <name type="scientific">Macropodid alphaherpesvirus 4</name>
    <dbReference type="NCBI Taxonomy" id="2762721"/>
    <lineage>
        <taxon>Viruses</taxon>
        <taxon>Duplodnaviria</taxon>
        <taxon>Heunggongvirae</taxon>
        <taxon>Peploviricota</taxon>
        <taxon>Herviviricetes</taxon>
        <taxon>Herpesvirales</taxon>
        <taxon>Orthoherpesviridae</taxon>
        <taxon>Alphaherpesvirinae</taxon>
        <taxon>Simplexvirus</taxon>
        <taxon>Simplexvirus macropodidalpha4</taxon>
    </lineage>
</organism>
<dbReference type="Proteomes" id="UP001148675">
    <property type="component" value="Segment"/>
</dbReference>
<dbReference type="KEGG" id="vg:80540432"/>
<evidence type="ECO:0000256" key="1">
    <source>
        <dbReference type="ARBA" id="ARBA00022612"/>
    </source>
</evidence>